<sequence length="629" mass="68403">MTDIGRLNCPTAGHGYTLVAMPAEDTLQSAKDDPDAQETGAATHPVSSAPTLILVNDTRMFIQENVYAILGHGNFQRRVLFTGMLSVVVLLLHAFASFLIGREVDHWCRPPDDLSYMSRETWKNVAIPIEADGSFSQCTVYYPPLPTPDNAREIRSVVPCYRWDYDTQDISDSIVSRWDLVCNKRWLYKLTKIANMLGAALLVPTVGFVSDRIGRQLAIMGSVLCLLASSVACSVAQTFIMFVVTRFFVSAASCSVQVLMFILIYEVTGNQNRATYGVLDTALGTTLVPPALHVLSLQEPHWFMVHSVLLVPTFLLVLWCCLLDESPSWLLSTGSPRAAEAVVVAAATTNGVSAYSARDAFRALVAHIQKREATNQCIMSVGGTDTFMHEPFFRWGVLSVLLSWFSVNLAYYGLVLENAEAGHLWRSIHMVLQALLYAGVCWYISDHGQRETLSILLAFLCASAVAHAAASVTMAPVLSTAVALVVESVASAALSVNYGYTAEVFPTTVRSMGLTTSYAFGRMGVVTATVIVVLWGGPGEADVLLDVVVALLSLLSAVSIQWLPEIFAGKREKCGYGSEKERKEAILASLSSTTRMAKHSTDSRRRSSAVASSTSPKVRTTASRVPNCL</sequence>
<keyword evidence="2" id="KW-1185">Reference proteome</keyword>
<dbReference type="EMBL" id="CM023484">
    <property type="protein sequence ID" value="KAH6933609.1"/>
    <property type="molecule type" value="Genomic_DNA"/>
</dbReference>
<protein>
    <submittedName>
        <fullName evidence="1">Uncharacterized protein</fullName>
    </submittedName>
</protein>
<gene>
    <name evidence="1" type="ORF">HPB50_016797</name>
</gene>
<comment type="caution">
    <text evidence="1">The sequence shown here is derived from an EMBL/GenBank/DDBJ whole genome shotgun (WGS) entry which is preliminary data.</text>
</comment>
<dbReference type="Proteomes" id="UP000821845">
    <property type="component" value="Chromosome 4"/>
</dbReference>
<evidence type="ECO:0000313" key="2">
    <source>
        <dbReference type="Proteomes" id="UP000821845"/>
    </source>
</evidence>
<accession>A0ACB7SLS3</accession>
<evidence type="ECO:0000313" key="1">
    <source>
        <dbReference type="EMBL" id="KAH6933609.1"/>
    </source>
</evidence>
<organism evidence="1 2">
    <name type="scientific">Hyalomma asiaticum</name>
    <name type="common">Tick</name>
    <dbReference type="NCBI Taxonomy" id="266040"/>
    <lineage>
        <taxon>Eukaryota</taxon>
        <taxon>Metazoa</taxon>
        <taxon>Ecdysozoa</taxon>
        <taxon>Arthropoda</taxon>
        <taxon>Chelicerata</taxon>
        <taxon>Arachnida</taxon>
        <taxon>Acari</taxon>
        <taxon>Parasitiformes</taxon>
        <taxon>Ixodida</taxon>
        <taxon>Ixodoidea</taxon>
        <taxon>Ixodidae</taxon>
        <taxon>Hyalomminae</taxon>
        <taxon>Hyalomma</taxon>
    </lineage>
</organism>
<reference evidence="1" key="1">
    <citation type="submission" date="2020-05" db="EMBL/GenBank/DDBJ databases">
        <title>Large-scale comparative analyses of tick genomes elucidate their genetic diversity and vector capacities.</title>
        <authorList>
            <person name="Jia N."/>
            <person name="Wang J."/>
            <person name="Shi W."/>
            <person name="Du L."/>
            <person name="Sun Y."/>
            <person name="Zhan W."/>
            <person name="Jiang J."/>
            <person name="Wang Q."/>
            <person name="Zhang B."/>
            <person name="Ji P."/>
            <person name="Sakyi L.B."/>
            <person name="Cui X."/>
            <person name="Yuan T."/>
            <person name="Jiang B."/>
            <person name="Yang W."/>
            <person name="Lam T.T.-Y."/>
            <person name="Chang Q."/>
            <person name="Ding S."/>
            <person name="Wang X."/>
            <person name="Zhu J."/>
            <person name="Ruan X."/>
            <person name="Zhao L."/>
            <person name="Wei J."/>
            <person name="Que T."/>
            <person name="Du C."/>
            <person name="Cheng J."/>
            <person name="Dai P."/>
            <person name="Han X."/>
            <person name="Huang E."/>
            <person name="Gao Y."/>
            <person name="Liu J."/>
            <person name="Shao H."/>
            <person name="Ye R."/>
            <person name="Li L."/>
            <person name="Wei W."/>
            <person name="Wang X."/>
            <person name="Wang C."/>
            <person name="Yang T."/>
            <person name="Huo Q."/>
            <person name="Li W."/>
            <person name="Guo W."/>
            <person name="Chen H."/>
            <person name="Zhou L."/>
            <person name="Ni X."/>
            <person name="Tian J."/>
            <person name="Zhou Y."/>
            <person name="Sheng Y."/>
            <person name="Liu T."/>
            <person name="Pan Y."/>
            <person name="Xia L."/>
            <person name="Li J."/>
            <person name="Zhao F."/>
            <person name="Cao W."/>
        </authorList>
    </citation>
    <scope>NUCLEOTIDE SEQUENCE</scope>
    <source>
        <strain evidence="1">Hyas-2018</strain>
    </source>
</reference>
<proteinExistence type="predicted"/>
<name>A0ACB7SLS3_HYAAI</name>